<evidence type="ECO:0000256" key="1">
    <source>
        <dbReference type="SAM" id="Phobius"/>
    </source>
</evidence>
<evidence type="ECO:0000313" key="3">
    <source>
        <dbReference type="Proteomes" id="UP000092578"/>
    </source>
</evidence>
<accession>A0A1B9B8X5</accession>
<dbReference type="Pfam" id="PF06691">
    <property type="entry name" value="DUF1189"/>
    <property type="match status" value="1"/>
</dbReference>
<dbReference type="EMBL" id="MAYT01000001">
    <property type="protein sequence ID" value="OCA92538.1"/>
    <property type="molecule type" value="Genomic_DNA"/>
</dbReference>
<evidence type="ECO:0008006" key="4">
    <source>
        <dbReference type="Google" id="ProtNLM"/>
    </source>
</evidence>
<proteinExistence type="predicted"/>
<dbReference type="AlphaFoldDB" id="A0A1B9B8X5"/>
<gene>
    <name evidence="2" type="ORF">A8F95_02235</name>
</gene>
<organism evidence="2 3">
    <name type="scientific">Pseudobacillus wudalianchiensis</name>
    <dbReference type="NCBI Taxonomy" id="1743143"/>
    <lineage>
        <taxon>Bacteria</taxon>
        <taxon>Bacillati</taxon>
        <taxon>Bacillota</taxon>
        <taxon>Bacilli</taxon>
        <taxon>Bacillales</taxon>
        <taxon>Bacillaceae</taxon>
        <taxon>Pseudobacillus</taxon>
    </lineage>
</organism>
<keyword evidence="3" id="KW-1185">Reference proteome</keyword>
<feature type="transmembrane region" description="Helical" evidence="1">
    <location>
        <begin position="206"/>
        <end position="224"/>
    </location>
</feature>
<feature type="transmembrane region" description="Helical" evidence="1">
    <location>
        <begin position="230"/>
        <end position="250"/>
    </location>
</feature>
<comment type="caution">
    <text evidence="2">The sequence shown here is derived from an EMBL/GenBank/DDBJ whole genome shotgun (WGS) entry which is preliminary data.</text>
</comment>
<sequence length="262" mass="29230">MNIFHQLWKSLYSPKSISFFRFQGIGKTISYIFLLMLLSSLPFMIQFSLLATSGLSSFKEVAKEELPSFTIENGQLTSPETKTKWLKKGVTDIVFDPAGTVSASDLANKDQAIGLLKEELVLSAGGQLQTISYDFPGIAAINKETVIHYTHSLQAYSAIILPVLFILYYLFTSCMGFLKVSVLAAIGMLFKQVTGRKLFYRQSWRLAAYAMTPAIILFSLLRLAGITLPFSFLIDWLITALMLFLAIRSIPLPKSKKQKAAN</sequence>
<name>A0A1B9B8X5_9BACI</name>
<evidence type="ECO:0000313" key="2">
    <source>
        <dbReference type="EMBL" id="OCA92538.1"/>
    </source>
</evidence>
<keyword evidence="1" id="KW-1133">Transmembrane helix</keyword>
<dbReference type="Proteomes" id="UP000092578">
    <property type="component" value="Unassembled WGS sequence"/>
</dbReference>
<protein>
    <recommendedName>
        <fullName evidence="4">DUF1189 domain-containing protein</fullName>
    </recommendedName>
</protein>
<dbReference type="InterPro" id="IPR009574">
    <property type="entry name" value="DUF1189"/>
</dbReference>
<reference evidence="3" key="1">
    <citation type="submission" date="2016-05" db="EMBL/GenBank/DDBJ databases">
        <authorList>
            <person name="Liu B."/>
            <person name="Wang J."/>
            <person name="Zhu Y."/>
            <person name="Liu G."/>
            <person name="Chen Q."/>
            <person name="Chen Z."/>
            <person name="Lan J."/>
            <person name="Che J."/>
            <person name="Ge C."/>
            <person name="Shi H."/>
            <person name="Pan Z."/>
            <person name="Liu X."/>
        </authorList>
    </citation>
    <scope>NUCLEOTIDE SEQUENCE [LARGE SCALE GENOMIC DNA]</scope>
    <source>
        <strain evidence="3">FJAT-27215</strain>
    </source>
</reference>
<keyword evidence="1" id="KW-0472">Membrane</keyword>
<dbReference type="RefSeq" id="WP_065409029.1">
    <property type="nucleotide sequence ID" value="NZ_MAYT01000001.1"/>
</dbReference>
<keyword evidence="1" id="KW-0812">Transmembrane</keyword>
<feature type="transmembrane region" description="Helical" evidence="1">
    <location>
        <begin position="29"/>
        <end position="50"/>
    </location>
</feature>